<dbReference type="InterPro" id="IPR012347">
    <property type="entry name" value="Ferritin-like"/>
</dbReference>
<dbReference type="PANTHER" id="PTHR36933:SF1">
    <property type="entry name" value="SLL0788 PROTEIN"/>
    <property type="match status" value="1"/>
</dbReference>
<dbReference type="Gene3D" id="1.20.1260.10">
    <property type="match status" value="1"/>
</dbReference>
<evidence type="ECO:0000313" key="4">
    <source>
        <dbReference type="Proteomes" id="UP001205906"/>
    </source>
</evidence>
<dbReference type="Proteomes" id="UP001205906">
    <property type="component" value="Unassembled WGS sequence"/>
</dbReference>
<gene>
    <name evidence="3" type="ORF">NGM99_00440</name>
</gene>
<keyword evidence="4" id="KW-1185">Reference proteome</keyword>
<name>A0ABT1C087_9HYPH</name>
<reference evidence="3 4" key="1">
    <citation type="submission" date="2022-06" db="EMBL/GenBank/DDBJ databases">
        <title>Mesorhizobium sp. strain RP14 Genome sequencing and assembly.</title>
        <authorList>
            <person name="Kim I."/>
        </authorList>
    </citation>
    <scope>NUCLEOTIDE SEQUENCE [LARGE SCALE GENOMIC DNA]</scope>
    <source>
        <strain evidence="4">RP14(2022)</strain>
    </source>
</reference>
<dbReference type="InterPro" id="IPR005183">
    <property type="entry name" value="DUF305_CopM-like"/>
</dbReference>
<dbReference type="EMBL" id="JAMXQS010000001">
    <property type="protein sequence ID" value="MCO6048257.1"/>
    <property type="molecule type" value="Genomic_DNA"/>
</dbReference>
<protein>
    <submittedName>
        <fullName evidence="3">DUF305 domain-containing protein</fullName>
    </submittedName>
</protein>
<feature type="domain" description="DUF305" evidence="2">
    <location>
        <begin position="30"/>
        <end position="118"/>
    </location>
</feature>
<sequence>MQTRALILSVLLLVAPPAFAQESHSNADHSAMNHAAMEGASKEYMDAMARMSEAMNKMTMTGKADIDFAEMMIPHDQAAIDMAKSYLASGDNDPELTRMSNKIIAAQEREIGMLKSWLARNR</sequence>
<evidence type="ECO:0000313" key="3">
    <source>
        <dbReference type="EMBL" id="MCO6048257.1"/>
    </source>
</evidence>
<comment type="caution">
    <text evidence="3">The sequence shown here is derived from an EMBL/GenBank/DDBJ whole genome shotgun (WGS) entry which is preliminary data.</text>
</comment>
<evidence type="ECO:0000256" key="1">
    <source>
        <dbReference type="SAM" id="SignalP"/>
    </source>
</evidence>
<feature type="chain" id="PRO_5046349286" evidence="1">
    <location>
        <begin position="21"/>
        <end position="122"/>
    </location>
</feature>
<dbReference type="Pfam" id="PF03713">
    <property type="entry name" value="DUF305"/>
    <property type="match status" value="1"/>
</dbReference>
<dbReference type="RefSeq" id="WP_252815079.1">
    <property type="nucleotide sequence ID" value="NZ_JAMXQS010000001.1"/>
</dbReference>
<dbReference type="PANTHER" id="PTHR36933">
    <property type="entry name" value="SLL0788 PROTEIN"/>
    <property type="match status" value="1"/>
</dbReference>
<evidence type="ECO:0000259" key="2">
    <source>
        <dbReference type="Pfam" id="PF03713"/>
    </source>
</evidence>
<accession>A0ABT1C087</accession>
<organism evidence="3 4">
    <name type="scientific">Mesorhizobium liriopis</name>
    <dbReference type="NCBI Taxonomy" id="2953882"/>
    <lineage>
        <taxon>Bacteria</taxon>
        <taxon>Pseudomonadati</taxon>
        <taxon>Pseudomonadota</taxon>
        <taxon>Alphaproteobacteria</taxon>
        <taxon>Hyphomicrobiales</taxon>
        <taxon>Phyllobacteriaceae</taxon>
        <taxon>Mesorhizobium</taxon>
    </lineage>
</organism>
<keyword evidence="1" id="KW-0732">Signal</keyword>
<proteinExistence type="predicted"/>
<feature type="signal peptide" evidence="1">
    <location>
        <begin position="1"/>
        <end position="20"/>
    </location>
</feature>